<sequence>MESSSLKELQLKRVYRTDDDDLYRDFYTKCLSVSLRYDRAVGFFSSKLISKSVAGIANLVRSGGYMRLIIGHPLTDEEFVAVTHGNKIQQILTDYEDKLLEIITSESADANRLKILSWLVASNRLEIKFALRRSGMYHEKIGVFQDKEGDIVVFQGSANETVNGFESNLNAEALSVYPSWDDQTFQNYGNEYLKGFERLWNNEGTNTVTVGVNSSTYEKIAKKAKEILANPDLSLFDLLDESTEGQYDLSNTGPHIPKTLAGSPFKLHAHQTDALNSWKAAEYNGLMKLATGSGKTITSIYAAVKIYEAIKRKNGSLFLLIAVPYKELAYQWIDNLRLFGIAPVKCFESKASWYHRLTNEVAGVLTGATSFAAAVVVNKTLATPTFQDVIKKLEKYHLMFIGDECHNHGAKSINEALPAASFKIGLSATPFRSDEDEVDSPFPNESKQRIINYYGDIVSEYTLRDAINDSVLTPYDYHIIPVYLTIEEQDEYDSLSNQLMSILQKSPISRADKERITQICGKRSRLLGSASNKISELEKVIKSIPRDYRSHTLVYAGEGKSTNSQNEEVKVINELTTVLNESGWRVAKFTGDVGTKERRRLMEAFKEETFDALVAMKVLDEGIDVPICSRAIITASTRNPRQYVQRRGRILRRAPGKHSATIYDFVILPINEGKASRTLKEAELERVRDFTELALNKAEIENKLTNYGLVYDYDR</sequence>
<dbReference type="PANTHER" id="PTHR11274">
    <property type="entry name" value="RAD25/XP-B DNA REPAIR HELICASE"/>
    <property type="match status" value="1"/>
</dbReference>
<dbReference type="OrthoDB" id="9803459at2"/>
<reference evidence="7 8" key="1">
    <citation type="journal article" date="2011" name="Front. Microbiol.">
        <title>Genomic signatures of strain selection and enhancement in Bacillus atrophaeus var. globigii, a historical biowarfare simulant.</title>
        <authorList>
            <person name="Gibbons H.S."/>
            <person name="Broomall S.M."/>
            <person name="McNew L.A."/>
            <person name="Daligault H."/>
            <person name="Chapman C."/>
            <person name="Bruce D."/>
            <person name="Karavis M."/>
            <person name="Krepps M."/>
            <person name="McGregor P.A."/>
            <person name="Hong C."/>
            <person name="Park K.H."/>
            <person name="Akmal A."/>
            <person name="Feldman A."/>
            <person name="Lin J.S."/>
            <person name="Chang W.E."/>
            <person name="Higgs B.W."/>
            <person name="Demirev P."/>
            <person name="Lindquist J."/>
            <person name="Liem A."/>
            <person name="Fochler E."/>
            <person name="Read T.D."/>
            <person name="Tapia R."/>
            <person name="Johnson S."/>
            <person name="Bishop-Lilly K.A."/>
            <person name="Detter C."/>
            <person name="Han C."/>
            <person name="Sozhamannan S."/>
            <person name="Rosenzweig C.N."/>
            <person name="Skowronski E.W."/>
        </authorList>
    </citation>
    <scope>NUCLEOTIDE SEQUENCE [LARGE SCALE GENOMIC DNA]</scope>
    <source>
        <strain evidence="7 8">CC-PW-9</strain>
    </source>
</reference>
<comment type="caution">
    <text evidence="7">The sequence shown here is derived from an EMBL/GenBank/DDBJ whole genome shotgun (WGS) entry which is preliminary data.</text>
</comment>
<evidence type="ECO:0000313" key="8">
    <source>
        <dbReference type="Proteomes" id="UP000287996"/>
    </source>
</evidence>
<feature type="domain" description="Helicase C-terminal" evidence="6">
    <location>
        <begin position="536"/>
        <end position="708"/>
    </location>
</feature>
<protein>
    <recommendedName>
        <fullName evidence="9">DNA repair helicase</fullName>
    </recommendedName>
</protein>
<dbReference type="AlphaFoldDB" id="A0A432ZT66"/>
<organism evidence="7 8">
    <name type="scientific">Idiomarina tyrosinivorans</name>
    <dbReference type="NCBI Taxonomy" id="1445662"/>
    <lineage>
        <taxon>Bacteria</taxon>
        <taxon>Pseudomonadati</taxon>
        <taxon>Pseudomonadota</taxon>
        <taxon>Gammaproteobacteria</taxon>
        <taxon>Alteromonadales</taxon>
        <taxon>Idiomarinaceae</taxon>
        <taxon>Idiomarina</taxon>
    </lineage>
</organism>
<dbReference type="InterPro" id="IPR050615">
    <property type="entry name" value="ATP-dep_DNA_Helicase"/>
</dbReference>
<evidence type="ECO:0000256" key="3">
    <source>
        <dbReference type="ARBA" id="ARBA00022806"/>
    </source>
</evidence>
<accession>A0A432ZT66</accession>
<proteinExistence type="predicted"/>
<gene>
    <name evidence="7" type="ORF">CWI84_02895</name>
</gene>
<dbReference type="GO" id="GO:0003677">
    <property type="term" value="F:DNA binding"/>
    <property type="evidence" value="ECO:0007669"/>
    <property type="project" value="InterPro"/>
</dbReference>
<evidence type="ECO:0000256" key="2">
    <source>
        <dbReference type="ARBA" id="ARBA00022801"/>
    </source>
</evidence>
<name>A0A432ZT66_9GAMM</name>
<dbReference type="GO" id="GO:0016787">
    <property type="term" value="F:hydrolase activity"/>
    <property type="evidence" value="ECO:0007669"/>
    <property type="project" value="UniProtKB-KW"/>
</dbReference>
<dbReference type="InterPro" id="IPR027417">
    <property type="entry name" value="P-loop_NTPase"/>
</dbReference>
<dbReference type="InterPro" id="IPR014001">
    <property type="entry name" value="Helicase_ATP-bd"/>
</dbReference>
<dbReference type="EMBL" id="PIQH01000002">
    <property type="protein sequence ID" value="RUO81073.1"/>
    <property type="molecule type" value="Genomic_DNA"/>
</dbReference>
<dbReference type="SMART" id="SM00487">
    <property type="entry name" value="DEXDc"/>
    <property type="match status" value="1"/>
</dbReference>
<dbReference type="GO" id="GO:0005524">
    <property type="term" value="F:ATP binding"/>
    <property type="evidence" value="ECO:0007669"/>
    <property type="project" value="UniProtKB-KW"/>
</dbReference>
<dbReference type="InterPro" id="IPR001650">
    <property type="entry name" value="Helicase_C-like"/>
</dbReference>
<evidence type="ECO:0000256" key="4">
    <source>
        <dbReference type="ARBA" id="ARBA00022840"/>
    </source>
</evidence>
<dbReference type="Proteomes" id="UP000287996">
    <property type="component" value="Unassembled WGS sequence"/>
</dbReference>
<keyword evidence="2" id="KW-0378">Hydrolase</keyword>
<evidence type="ECO:0000313" key="7">
    <source>
        <dbReference type="EMBL" id="RUO81073.1"/>
    </source>
</evidence>
<evidence type="ECO:0000259" key="5">
    <source>
        <dbReference type="PROSITE" id="PS51192"/>
    </source>
</evidence>
<dbReference type="PANTHER" id="PTHR11274:SF0">
    <property type="entry name" value="GENERAL TRANSCRIPTION AND DNA REPAIR FACTOR IIH HELICASE SUBUNIT XPB"/>
    <property type="match status" value="1"/>
</dbReference>
<dbReference type="SMART" id="SM00490">
    <property type="entry name" value="HELICc"/>
    <property type="match status" value="1"/>
</dbReference>
<evidence type="ECO:0000259" key="6">
    <source>
        <dbReference type="PROSITE" id="PS51194"/>
    </source>
</evidence>
<dbReference type="InterPro" id="IPR006935">
    <property type="entry name" value="Helicase/UvrB_N"/>
</dbReference>
<dbReference type="GO" id="GO:0004386">
    <property type="term" value="F:helicase activity"/>
    <property type="evidence" value="ECO:0007669"/>
    <property type="project" value="UniProtKB-KW"/>
</dbReference>
<dbReference type="Pfam" id="PF04851">
    <property type="entry name" value="ResIII"/>
    <property type="match status" value="1"/>
</dbReference>
<keyword evidence="3" id="KW-0347">Helicase</keyword>
<dbReference type="Pfam" id="PF00271">
    <property type="entry name" value="Helicase_C"/>
    <property type="match status" value="1"/>
</dbReference>
<keyword evidence="8" id="KW-1185">Reference proteome</keyword>
<keyword evidence="4" id="KW-0067">ATP-binding</keyword>
<dbReference type="PROSITE" id="PS51192">
    <property type="entry name" value="HELICASE_ATP_BIND_1"/>
    <property type="match status" value="1"/>
</dbReference>
<dbReference type="Gene3D" id="3.30.870.10">
    <property type="entry name" value="Endonuclease Chain A"/>
    <property type="match status" value="1"/>
</dbReference>
<dbReference type="SUPFAM" id="SSF52540">
    <property type="entry name" value="P-loop containing nucleoside triphosphate hydrolases"/>
    <property type="match status" value="2"/>
</dbReference>
<dbReference type="RefSeq" id="WP_126841067.1">
    <property type="nucleotide sequence ID" value="NZ_PIQH01000002.1"/>
</dbReference>
<feature type="domain" description="Helicase ATP-binding" evidence="5">
    <location>
        <begin position="276"/>
        <end position="448"/>
    </location>
</feature>
<evidence type="ECO:0000256" key="1">
    <source>
        <dbReference type="ARBA" id="ARBA00022741"/>
    </source>
</evidence>
<evidence type="ECO:0008006" key="9">
    <source>
        <dbReference type="Google" id="ProtNLM"/>
    </source>
</evidence>
<dbReference type="CDD" id="cd09179">
    <property type="entry name" value="PLDc_N_DEXD_a"/>
    <property type="match status" value="1"/>
</dbReference>
<dbReference type="PROSITE" id="PS51194">
    <property type="entry name" value="HELICASE_CTER"/>
    <property type="match status" value="1"/>
</dbReference>
<dbReference type="Gene3D" id="3.40.50.300">
    <property type="entry name" value="P-loop containing nucleotide triphosphate hydrolases"/>
    <property type="match status" value="2"/>
</dbReference>
<keyword evidence="1" id="KW-0547">Nucleotide-binding</keyword>